<evidence type="ECO:0000313" key="6">
    <source>
        <dbReference type="Proteomes" id="UP000706172"/>
    </source>
</evidence>
<dbReference type="Pfam" id="PF00291">
    <property type="entry name" value="PALP"/>
    <property type="match status" value="1"/>
</dbReference>
<dbReference type="AlphaFoldDB" id="A0A931CWA7"/>
<name>A0A931CWA7_9BACT</name>
<comment type="similarity">
    <text evidence="2">Belongs to the cysteine synthase/cystathionine beta-synthase family.</text>
</comment>
<evidence type="ECO:0000256" key="2">
    <source>
        <dbReference type="ARBA" id="ARBA00007103"/>
    </source>
</evidence>
<reference evidence="5" key="1">
    <citation type="submission" date="2020-07" db="EMBL/GenBank/DDBJ databases">
        <title>Severe corrosion of carbon steel in oil field produced water can be linked to methanogenic archaea containing a special type of NiFe hydrogenase.</title>
        <authorList>
            <person name="Lahme S."/>
            <person name="Mand J."/>
            <person name="Longwell J."/>
            <person name="Smith R."/>
            <person name="Enning D."/>
        </authorList>
    </citation>
    <scope>NUCLEOTIDE SEQUENCE</scope>
    <source>
        <strain evidence="5">MIC098Bin6</strain>
    </source>
</reference>
<comment type="cofactor">
    <cofactor evidence="1">
        <name>pyridoxal 5'-phosphate</name>
        <dbReference type="ChEBI" id="CHEBI:597326"/>
    </cofactor>
</comment>
<dbReference type="CDD" id="cd01561">
    <property type="entry name" value="CBS_like"/>
    <property type="match status" value="1"/>
</dbReference>
<accession>A0A931CWA7</accession>
<dbReference type="PROSITE" id="PS00165">
    <property type="entry name" value="DEHYDRATASE_SER_THR"/>
    <property type="match status" value="1"/>
</dbReference>
<comment type="caution">
    <text evidence="5">The sequence shown here is derived from an EMBL/GenBank/DDBJ whole genome shotgun (WGS) entry which is preliminary data.</text>
</comment>
<dbReference type="PROSITE" id="PS00901">
    <property type="entry name" value="CYS_SYNTHASE"/>
    <property type="match status" value="1"/>
</dbReference>
<dbReference type="GO" id="GO:0016765">
    <property type="term" value="F:transferase activity, transferring alkyl or aryl (other than methyl) groups"/>
    <property type="evidence" value="ECO:0007669"/>
    <property type="project" value="UniProtKB-ARBA"/>
</dbReference>
<dbReference type="GO" id="GO:0006535">
    <property type="term" value="P:cysteine biosynthetic process from serine"/>
    <property type="evidence" value="ECO:0007669"/>
    <property type="project" value="InterPro"/>
</dbReference>
<dbReference type="InterPro" id="IPR050214">
    <property type="entry name" value="Cys_Synth/Cystath_Beta-Synth"/>
</dbReference>
<dbReference type="EMBL" id="JACCQK010000491">
    <property type="protein sequence ID" value="MBG0779906.1"/>
    <property type="molecule type" value="Genomic_DNA"/>
</dbReference>
<dbReference type="GO" id="GO:0030170">
    <property type="term" value="F:pyridoxal phosphate binding"/>
    <property type="evidence" value="ECO:0007669"/>
    <property type="project" value="InterPro"/>
</dbReference>
<keyword evidence="3" id="KW-0663">Pyridoxal phosphate</keyword>
<dbReference type="InterPro" id="IPR000634">
    <property type="entry name" value="Ser/Thr_deHydtase_PyrdxlP-BS"/>
</dbReference>
<gene>
    <name evidence="5" type="ORF">H0S81_08270</name>
</gene>
<feature type="domain" description="Tryptophan synthase beta chain-like PALP" evidence="4">
    <location>
        <begin position="5"/>
        <end position="194"/>
    </location>
</feature>
<protein>
    <submittedName>
        <fullName evidence="5">Cysteine synthase family protein</fullName>
    </submittedName>
</protein>
<dbReference type="Gene3D" id="3.40.50.1100">
    <property type="match status" value="2"/>
</dbReference>
<dbReference type="Proteomes" id="UP000706172">
    <property type="component" value="Unassembled WGS sequence"/>
</dbReference>
<dbReference type="PANTHER" id="PTHR10314">
    <property type="entry name" value="CYSTATHIONINE BETA-SYNTHASE"/>
    <property type="match status" value="1"/>
</dbReference>
<dbReference type="InterPro" id="IPR001216">
    <property type="entry name" value="P-phosphate_BS"/>
</dbReference>
<dbReference type="SUPFAM" id="SSF53686">
    <property type="entry name" value="Tryptophan synthase beta subunit-like PLP-dependent enzymes"/>
    <property type="match status" value="1"/>
</dbReference>
<evidence type="ECO:0000256" key="3">
    <source>
        <dbReference type="ARBA" id="ARBA00022898"/>
    </source>
</evidence>
<organism evidence="5 6">
    <name type="scientific">Desulfotignum balticum</name>
    <dbReference type="NCBI Taxonomy" id="115781"/>
    <lineage>
        <taxon>Bacteria</taxon>
        <taxon>Pseudomonadati</taxon>
        <taxon>Thermodesulfobacteriota</taxon>
        <taxon>Desulfobacteria</taxon>
        <taxon>Desulfobacterales</taxon>
        <taxon>Desulfobacteraceae</taxon>
        <taxon>Desulfotignum</taxon>
    </lineage>
</organism>
<dbReference type="FunFam" id="3.40.50.1100:FF:000003">
    <property type="entry name" value="Cystathionine beta-synthase"/>
    <property type="match status" value="1"/>
</dbReference>
<evidence type="ECO:0000256" key="1">
    <source>
        <dbReference type="ARBA" id="ARBA00001933"/>
    </source>
</evidence>
<dbReference type="InterPro" id="IPR036052">
    <property type="entry name" value="TrpB-like_PALP_sf"/>
</dbReference>
<evidence type="ECO:0000313" key="5">
    <source>
        <dbReference type="EMBL" id="MBG0779906.1"/>
    </source>
</evidence>
<feature type="non-terminal residue" evidence="5">
    <location>
        <position position="194"/>
    </location>
</feature>
<dbReference type="InterPro" id="IPR001926">
    <property type="entry name" value="TrpB-like_PALP"/>
</dbReference>
<proteinExistence type="inferred from homology"/>
<evidence type="ECO:0000259" key="4">
    <source>
        <dbReference type="Pfam" id="PF00291"/>
    </source>
</evidence>
<sequence length="194" mass="21141">MTMTILDAVGNTPVVEIQQMNPNPGVRMFAKLEYMNPGGSIKDRAALYMIQAGEASGRLTKEKTVIEATSGNTGIGLAMVCAVKGFRLALTMAENASEERKRILKARGAKIILTPKHLGSDGAIEEAYRLARENPEKYFITDQYNNPANWQAHYHTTGPEIMAQVPEKPASVVASVGTSGTLMGLSRYFREHSP</sequence>